<dbReference type="RefSeq" id="WP_185142079.1">
    <property type="nucleotide sequence ID" value="NZ_JACJVP010000010.1"/>
</dbReference>
<evidence type="ECO:0000256" key="2">
    <source>
        <dbReference type="ARBA" id="ARBA00022692"/>
    </source>
</evidence>
<feature type="transmembrane region" description="Helical" evidence="5">
    <location>
        <begin position="49"/>
        <end position="69"/>
    </location>
</feature>
<sequence>MKKRNEAVSFMEWFAWAWIGVFLLIALFNNGTFEGNGIFQLSQMQFERPVLLTLLLMFFVAVWVAIHFLNKRFVLQHRTVYVAGAILLPFIYLVSSIQGVSRYLSGYGVLISLMLFILFAAGAYLIDYKRIIQFLPVVFMIFGYLIVLYGFLNLFGNVYLLDSLSAQDGVRTTSIFQYANAFAVLLLVMWVNAIIQISQTSRMAMKIVHGLMIVPILVSFLLTLSRGALLILPVIAIVALFMFRLKQQIKIILYSIVGMGLSLLIYTRLADRGIDVMGQITQALGEGKQPRTVSIFASGSLSSWGILIGVSIVMAGLAFLIERYVEPKLQAKLETAAPSKGLILPLALVVISVLGAISIATDLLTRFLPPVIRSRVEDVNFNTHSVYERLTMYKDALKIWKEYPIIGGGGGTWDALYESYQSYSYTSNQTHSFIVKYLIEVGAVGVALHVTMFAMVIVAFVRFYRKADEENRNRLVFYFITPVIILLHALIDFDMSYAFYGGIVFLCLGVMAGTQLQEIGLKWDKQKQNKIRYIGGAVLGIVGVVMLIVTSMKLYVFNQFDQATQETRRSEASFQVIESHLKQAHATDKKHPVMLAQLATWNYKAYEQTQDKQYLDKAVSYASQLQKAEPHYRTASEIEYVTQKALGNKEQALAIMEEAVNQRPFTQSYFEQVLMDLSSEWNAANQANHSTESDKLAKQIMDCYERMKKQDQVMKDLPDTVIPSKAFELSNTARLAAGKVQFAQRQYTKAAEILQTGVKTDLTAAQDQEVAAYYLASLRKEGKDDLDLYKALIQADATMEQKVDQLTSS</sequence>
<keyword evidence="3 5" id="KW-1133">Transmembrane helix</keyword>
<feature type="transmembrane region" description="Helical" evidence="5">
    <location>
        <begin position="301"/>
        <end position="321"/>
    </location>
</feature>
<evidence type="ECO:0000256" key="4">
    <source>
        <dbReference type="ARBA" id="ARBA00023136"/>
    </source>
</evidence>
<evidence type="ECO:0000256" key="1">
    <source>
        <dbReference type="ARBA" id="ARBA00004141"/>
    </source>
</evidence>
<accession>A0A7X0VED5</accession>
<evidence type="ECO:0000259" key="6">
    <source>
        <dbReference type="Pfam" id="PF04932"/>
    </source>
</evidence>
<keyword evidence="4 5" id="KW-0472">Membrane</keyword>
<feature type="transmembrane region" description="Helical" evidence="5">
    <location>
        <begin position="252"/>
        <end position="269"/>
    </location>
</feature>
<feature type="transmembrane region" description="Helical" evidence="5">
    <location>
        <begin position="133"/>
        <end position="155"/>
    </location>
</feature>
<proteinExistence type="predicted"/>
<dbReference type="InterPro" id="IPR051533">
    <property type="entry name" value="WaaL-like"/>
</dbReference>
<name>A0A7X0VED5_9BACL</name>
<protein>
    <submittedName>
        <fullName evidence="7">O-antigen ligase family protein</fullName>
    </submittedName>
</protein>
<dbReference type="GO" id="GO:0016020">
    <property type="term" value="C:membrane"/>
    <property type="evidence" value="ECO:0007669"/>
    <property type="project" value="UniProtKB-SubCell"/>
</dbReference>
<feature type="domain" description="O-antigen ligase-related" evidence="6">
    <location>
        <begin position="293"/>
        <end position="449"/>
    </location>
</feature>
<feature type="transmembrane region" description="Helical" evidence="5">
    <location>
        <begin position="497"/>
        <end position="516"/>
    </location>
</feature>
<dbReference type="AlphaFoldDB" id="A0A7X0VED5"/>
<reference evidence="7 8" key="1">
    <citation type="submission" date="2020-08" db="EMBL/GenBank/DDBJ databases">
        <title>Cohnella phylogeny.</title>
        <authorList>
            <person name="Dunlap C."/>
        </authorList>
    </citation>
    <scope>NUCLEOTIDE SEQUENCE [LARGE SCALE GENOMIC DNA]</scope>
    <source>
        <strain evidence="7 8">DSM 28246</strain>
    </source>
</reference>
<feature type="transmembrane region" description="Helical" evidence="5">
    <location>
        <begin position="81"/>
        <end position="100"/>
    </location>
</feature>
<dbReference type="PANTHER" id="PTHR37422">
    <property type="entry name" value="TEICHURONIC ACID BIOSYNTHESIS PROTEIN TUAE"/>
    <property type="match status" value="1"/>
</dbReference>
<evidence type="ECO:0000256" key="3">
    <source>
        <dbReference type="ARBA" id="ARBA00022989"/>
    </source>
</evidence>
<feature type="transmembrane region" description="Helical" evidence="5">
    <location>
        <begin position="537"/>
        <end position="557"/>
    </location>
</feature>
<dbReference type="Proteomes" id="UP000547209">
    <property type="component" value="Unassembled WGS sequence"/>
</dbReference>
<evidence type="ECO:0000256" key="5">
    <source>
        <dbReference type="SAM" id="Phobius"/>
    </source>
</evidence>
<feature type="transmembrane region" description="Helical" evidence="5">
    <location>
        <begin position="228"/>
        <end position="245"/>
    </location>
</feature>
<dbReference type="PANTHER" id="PTHR37422:SF13">
    <property type="entry name" value="LIPOPOLYSACCHARIDE BIOSYNTHESIS PROTEIN PA4999-RELATED"/>
    <property type="match status" value="1"/>
</dbReference>
<keyword evidence="2 5" id="KW-0812">Transmembrane</keyword>
<evidence type="ECO:0000313" key="8">
    <source>
        <dbReference type="Proteomes" id="UP000547209"/>
    </source>
</evidence>
<feature type="transmembrane region" description="Helical" evidence="5">
    <location>
        <begin position="475"/>
        <end position="491"/>
    </location>
</feature>
<feature type="transmembrane region" description="Helical" evidence="5">
    <location>
        <begin position="7"/>
        <end position="29"/>
    </location>
</feature>
<feature type="transmembrane region" description="Helical" evidence="5">
    <location>
        <begin position="437"/>
        <end position="463"/>
    </location>
</feature>
<feature type="transmembrane region" description="Helical" evidence="5">
    <location>
        <begin position="342"/>
        <end position="361"/>
    </location>
</feature>
<dbReference type="GO" id="GO:0016874">
    <property type="term" value="F:ligase activity"/>
    <property type="evidence" value="ECO:0007669"/>
    <property type="project" value="UniProtKB-KW"/>
</dbReference>
<dbReference type="EMBL" id="JACJVP010000010">
    <property type="protein sequence ID" value="MBB6670616.1"/>
    <property type="molecule type" value="Genomic_DNA"/>
</dbReference>
<dbReference type="InterPro" id="IPR007016">
    <property type="entry name" value="O-antigen_ligase-rel_domated"/>
</dbReference>
<dbReference type="Pfam" id="PF04932">
    <property type="entry name" value="Wzy_C"/>
    <property type="match status" value="1"/>
</dbReference>
<keyword evidence="8" id="KW-1185">Reference proteome</keyword>
<gene>
    <name evidence="7" type="ORF">H7C19_07930</name>
</gene>
<feature type="transmembrane region" description="Helical" evidence="5">
    <location>
        <begin position="106"/>
        <end position="126"/>
    </location>
</feature>
<feature type="transmembrane region" description="Helical" evidence="5">
    <location>
        <begin position="207"/>
        <end position="222"/>
    </location>
</feature>
<feature type="transmembrane region" description="Helical" evidence="5">
    <location>
        <begin position="175"/>
        <end position="195"/>
    </location>
</feature>
<comment type="caution">
    <text evidence="7">The sequence shown here is derived from an EMBL/GenBank/DDBJ whole genome shotgun (WGS) entry which is preliminary data.</text>
</comment>
<keyword evidence="7" id="KW-0436">Ligase</keyword>
<comment type="subcellular location">
    <subcellularLocation>
        <location evidence="1">Membrane</location>
        <topology evidence="1">Multi-pass membrane protein</topology>
    </subcellularLocation>
</comment>
<organism evidence="7 8">
    <name type="scientific">Cohnella nanjingensis</name>
    <dbReference type="NCBI Taxonomy" id="1387779"/>
    <lineage>
        <taxon>Bacteria</taxon>
        <taxon>Bacillati</taxon>
        <taxon>Bacillota</taxon>
        <taxon>Bacilli</taxon>
        <taxon>Bacillales</taxon>
        <taxon>Paenibacillaceae</taxon>
        <taxon>Cohnella</taxon>
    </lineage>
</organism>
<evidence type="ECO:0000313" key="7">
    <source>
        <dbReference type="EMBL" id="MBB6670616.1"/>
    </source>
</evidence>